<dbReference type="GO" id="GO:0016020">
    <property type="term" value="C:membrane"/>
    <property type="evidence" value="ECO:0007669"/>
    <property type="project" value="UniProtKB-SubCell"/>
</dbReference>
<organism evidence="7 8">
    <name type="scientific">Marinobacterium aestuarii</name>
    <dbReference type="NCBI Taxonomy" id="1821621"/>
    <lineage>
        <taxon>Bacteria</taxon>
        <taxon>Pseudomonadati</taxon>
        <taxon>Pseudomonadota</taxon>
        <taxon>Gammaproteobacteria</taxon>
        <taxon>Oceanospirillales</taxon>
        <taxon>Oceanospirillaceae</taxon>
        <taxon>Marinobacterium</taxon>
    </lineage>
</organism>
<evidence type="ECO:0000259" key="6">
    <source>
        <dbReference type="PROSITE" id="PS50887"/>
    </source>
</evidence>
<evidence type="ECO:0000256" key="2">
    <source>
        <dbReference type="ARBA" id="ARBA00022692"/>
    </source>
</evidence>
<dbReference type="Pfam" id="PF03924">
    <property type="entry name" value="CHASE"/>
    <property type="match status" value="1"/>
</dbReference>
<dbReference type="Gene3D" id="3.30.450.350">
    <property type="entry name" value="CHASE domain"/>
    <property type="match status" value="1"/>
</dbReference>
<dbReference type="InterPro" id="IPR006189">
    <property type="entry name" value="CHASE_dom"/>
</dbReference>
<dbReference type="CDD" id="cd01949">
    <property type="entry name" value="GGDEF"/>
    <property type="match status" value="1"/>
</dbReference>
<gene>
    <name evidence="7" type="ORF">A8C75_00885</name>
</gene>
<comment type="subcellular location">
    <subcellularLocation>
        <location evidence="1">Membrane</location>
    </subcellularLocation>
</comment>
<dbReference type="Proteomes" id="UP000078070">
    <property type="component" value="Chromosome"/>
</dbReference>
<dbReference type="PANTHER" id="PTHR46663">
    <property type="entry name" value="DIGUANYLATE CYCLASE DGCT-RELATED"/>
    <property type="match status" value="1"/>
</dbReference>
<feature type="transmembrane region" description="Helical" evidence="5">
    <location>
        <begin position="14"/>
        <end position="35"/>
    </location>
</feature>
<keyword evidence="2 5" id="KW-0812">Transmembrane</keyword>
<dbReference type="NCBIfam" id="TIGR00254">
    <property type="entry name" value="GGDEF"/>
    <property type="match status" value="1"/>
</dbReference>
<dbReference type="GO" id="GO:0007165">
    <property type="term" value="P:signal transduction"/>
    <property type="evidence" value="ECO:0007669"/>
    <property type="project" value="UniProtKB-ARBA"/>
</dbReference>
<dbReference type="InterPro" id="IPR000160">
    <property type="entry name" value="GGDEF_dom"/>
</dbReference>
<dbReference type="RefSeq" id="WP_067376769.1">
    <property type="nucleotide sequence ID" value="NZ_CP015839.1"/>
</dbReference>
<sequence>MERSPVDLLPRSQLIGYIATWIAAFVLMAGSIVVLEYRRLESRFDTLSQNISRQVEHQLREQQLALESFAHGLAGQPEFSYLQAQNTAQSLLQHSPNLYMFAIASRVEPGQRAQFEQRMAASQPRGFRIQTSSNTATGSTAPDLYPVVLLIPERPEARALLGLDLASEPSALSGRLSGVVAPSGMSKPILLGNGPGYLIYHAIDRQLDAKSHKLPGQFSNYALLAVSAEGLFAPGMIDEPGLSLRLVSQASADNPVTLFESQPAPEFALPIPPMTRSHHFAGASRDLLLSIQYKPPWQALDLWQLAGLLGGLCLLMLQVGWVLRRVWRTRQHLFEQQRSLYNKAHFDHLTGLPNTNLLLDRLEQAIRSAQRTSSRVAVFFLDLDDFKQVNDAWGHDVGDQLLIQIGVRLRESMRGEDTVARIHGDEFVILIPVFSGERQLNKIRGKLENLFERPFKVGDIVLHQSGSFGLAICPEDADDAEGLLGLADRQMYLRKQSRTEQRNALTSAAG</sequence>
<evidence type="ECO:0000256" key="5">
    <source>
        <dbReference type="SAM" id="Phobius"/>
    </source>
</evidence>
<evidence type="ECO:0000256" key="4">
    <source>
        <dbReference type="ARBA" id="ARBA00023136"/>
    </source>
</evidence>
<accession>A0A1A9ETT7</accession>
<protein>
    <recommendedName>
        <fullName evidence="6">GGDEF domain-containing protein</fullName>
    </recommendedName>
</protein>
<keyword evidence="3 5" id="KW-1133">Transmembrane helix</keyword>
<dbReference type="GO" id="GO:0003824">
    <property type="term" value="F:catalytic activity"/>
    <property type="evidence" value="ECO:0007669"/>
    <property type="project" value="UniProtKB-ARBA"/>
</dbReference>
<dbReference type="KEGG" id="mars:A8C75_00885"/>
<dbReference type="STRING" id="1821621.A8C75_00885"/>
<dbReference type="SUPFAM" id="SSF55073">
    <property type="entry name" value="Nucleotide cyclase"/>
    <property type="match status" value="1"/>
</dbReference>
<proteinExistence type="predicted"/>
<evidence type="ECO:0000256" key="1">
    <source>
        <dbReference type="ARBA" id="ARBA00004370"/>
    </source>
</evidence>
<evidence type="ECO:0000313" key="7">
    <source>
        <dbReference type="EMBL" id="ANG61150.1"/>
    </source>
</evidence>
<reference evidence="8" key="1">
    <citation type="submission" date="2016-05" db="EMBL/GenBank/DDBJ databases">
        <authorList>
            <person name="Baek K."/>
            <person name="Yang S.-J."/>
        </authorList>
    </citation>
    <scope>NUCLEOTIDE SEQUENCE [LARGE SCALE GENOMIC DNA]</scope>
    <source>
        <strain evidence="8">ST58-10</strain>
    </source>
</reference>
<evidence type="ECO:0000256" key="3">
    <source>
        <dbReference type="ARBA" id="ARBA00022989"/>
    </source>
</evidence>
<dbReference type="Pfam" id="PF00990">
    <property type="entry name" value="GGDEF"/>
    <property type="match status" value="1"/>
</dbReference>
<dbReference type="InterPro" id="IPR043128">
    <property type="entry name" value="Rev_trsase/Diguanyl_cyclase"/>
</dbReference>
<dbReference type="InterPro" id="IPR042240">
    <property type="entry name" value="CHASE_sf"/>
</dbReference>
<keyword evidence="4 5" id="KW-0472">Membrane</keyword>
<dbReference type="PROSITE" id="PS50887">
    <property type="entry name" value="GGDEF"/>
    <property type="match status" value="1"/>
</dbReference>
<dbReference type="Gene3D" id="3.30.70.270">
    <property type="match status" value="1"/>
</dbReference>
<name>A0A1A9ETT7_9GAMM</name>
<dbReference type="SMART" id="SM00267">
    <property type="entry name" value="GGDEF"/>
    <property type="match status" value="1"/>
</dbReference>
<dbReference type="PANTHER" id="PTHR46663:SF2">
    <property type="entry name" value="GGDEF DOMAIN-CONTAINING PROTEIN"/>
    <property type="match status" value="1"/>
</dbReference>
<feature type="domain" description="GGDEF" evidence="6">
    <location>
        <begin position="374"/>
        <end position="510"/>
    </location>
</feature>
<dbReference type="SMART" id="SM01079">
    <property type="entry name" value="CHASE"/>
    <property type="match status" value="1"/>
</dbReference>
<reference evidence="7 8" key="2">
    <citation type="journal article" date="2018" name="Int. J. Syst. Evol. Microbiol.">
        <title>Marinobacterium aestuarii sp. nov., a benzene-degrading marine bacterium isolated from estuary sediment.</title>
        <authorList>
            <person name="Bae S.S."/>
            <person name="Jung J."/>
            <person name="Chung D."/>
            <person name="Baek K."/>
        </authorList>
    </citation>
    <scope>NUCLEOTIDE SEQUENCE [LARGE SCALE GENOMIC DNA]</scope>
    <source>
        <strain evidence="7 8">ST58-10</strain>
    </source>
</reference>
<dbReference type="EMBL" id="CP015839">
    <property type="protein sequence ID" value="ANG61150.1"/>
    <property type="molecule type" value="Genomic_DNA"/>
</dbReference>
<dbReference type="AlphaFoldDB" id="A0A1A9ETT7"/>
<evidence type="ECO:0000313" key="8">
    <source>
        <dbReference type="Proteomes" id="UP000078070"/>
    </source>
</evidence>
<dbReference type="InterPro" id="IPR052163">
    <property type="entry name" value="DGC-Regulatory_Protein"/>
</dbReference>
<dbReference type="InterPro" id="IPR029787">
    <property type="entry name" value="Nucleotide_cyclase"/>
</dbReference>
<keyword evidence="8" id="KW-1185">Reference proteome</keyword>